<gene>
    <name evidence="12" type="ORF">BJ979_000150</name>
</gene>
<dbReference type="SMART" id="SM00382">
    <property type="entry name" value="AAA"/>
    <property type="match status" value="2"/>
</dbReference>
<reference evidence="12 13" key="1">
    <citation type="submission" date="2020-07" db="EMBL/GenBank/DDBJ databases">
        <title>Sequencing the genomes of 1000 actinobacteria strains.</title>
        <authorList>
            <person name="Klenk H.-P."/>
        </authorList>
    </citation>
    <scope>NUCLEOTIDE SEQUENCE [LARGE SCALE GENOMIC DNA]</scope>
    <source>
        <strain evidence="12 13">DSM 23141</strain>
    </source>
</reference>
<feature type="domain" description="ABC transporter" evidence="11">
    <location>
        <begin position="288"/>
        <end position="530"/>
    </location>
</feature>
<feature type="domain" description="ABC transporter" evidence="11">
    <location>
        <begin position="41"/>
        <end position="277"/>
    </location>
</feature>
<dbReference type="AlphaFoldDB" id="A0A852Y891"/>
<dbReference type="InterPro" id="IPR050107">
    <property type="entry name" value="ABC_carbohydrate_import_ATPase"/>
</dbReference>
<dbReference type="Gene3D" id="3.40.50.300">
    <property type="entry name" value="P-loop containing nucleotide triphosphate hydrolases"/>
    <property type="match status" value="2"/>
</dbReference>
<dbReference type="Pfam" id="PF00005">
    <property type="entry name" value="ABC_tran"/>
    <property type="match status" value="2"/>
</dbReference>
<evidence type="ECO:0000256" key="8">
    <source>
        <dbReference type="ARBA" id="ARBA00022967"/>
    </source>
</evidence>
<dbReference type="InterPro" id="IPR027417">
    <property type="entry name" value="P-loop_NTPase"/>
</dbReference>
<sequence>MPDDIPPAAPATGSTPSAGGPSGSAASAADGTVATGRPAALELRDISKAFGQVIALRSGTLRLESGSIHALIGENGAGKSTLVKIIAGLYQRDAGEFLLGGETVDFRTTAESKAAGIAVIYQEPTLFPDLSVTENIFMGRQPLKGLRRIDRAAMREQALGLFQRLGVRIHPDRPARGLSIADQQIIEIAKAISLDARVLVMDEPTAALSGVEVDRLFAVARALRDEGRALLFISHRFDEVFALCDTVTVMRDGAYIATQPIAETDTATLVRQMVGRDVAELFPKQEAVIGDELLRVEGLTSPLFADVDLSVRSGEIVGLAGLVGAGRSEVVRAVFGVDRYDSGTVTVEGRPLAPHDPTAAMRAGLALVPEDRRAQGLVLGTTVARNLTMAIRSKLTKAGILTRAAENQAARVWASRLEVKSSALDAEVGTFSGGNQQKVVLAKWLATNPKVLIVDEPTRGIDVGTKSEVHRLLSELAGQGLGILMISSELPEVLGMADRVIVMREGRVTAELSRADANPETVMSAATGAEAAA</sequence>
<dbReference type="EMBL" id="JACBZY010000001">
    <property type="protein sequence ID" value="NYG97524.1"/>
    <property type="molecule type" value="Genomic_DNA"/>
</dbReference>
<keyword evidence="13" id="KW-1185">Reference proteome</keyword>
<protein>
    <submittedName>
        <fullName evidence="12">Rhamnose transport system ATP-binding protein</fullName>
    </submittedName>
</protein>
<keyword evidence="2" id="KW-0813">Transport</keyword>
<dbReference type="Proteomes" id="UP000553888">
    <property type="component" value="Unassembled WGS sequence"/>
</dbReference>
<name>A0A852Y891_9MICO</name>
<evidence type="ECO:0000259" key="11">
    <source>
        <dbReference type="PROSITE" id="PS50893"/>
    </source>
</evidence>
<keyword evidence="9" id="KW-0472">Membrane</keyword>
<evidence type="ECO:0000256" key="10">
    <source>
        <dbReference type="SAM" id="MobiDB-lite"/>
    </source>
</evidence>
<feature type="compositionally biased region" description="Low complexity" evidence="10">
    <location>
        <begin position="10"/>
        <end position="31"/>
    </location>
</feature>
<dbReference type="FunFam" id="3.40.50.300:FF:000127">
    <property type="entry name" value="Ribose import ATP-binding protein RbsA"/>
    <property type="match status" value="1"/>
</dbReference>
<keyword evidence="4" id="KW-0762">Sugar transport</keyword>
<organism evidence="12 13">
    <name type="scientific">Schumannella luteola</name>
    <dbReference type="NCBI Taxonomy" id="472059"/>
    <lineage>
        <taxon>Bacteria</taxon>
        <taxon>Bacillati</taxon>
        <taxon>Actinomycetota</taxon>
        <taxon>Actinomycetes</taxon>
        <taxon>Micrococcales</taxon>
        <taxon>Microbacteriaceae</taxon>
        <taxon>Schumannella</taxon>
    </lineage>
</organism>
<dbReference type="SUPFAM" id="SSF52540">
    <property type="entry name" value="P-loop containing nucleoside triphosphate hydrolases"/>
    <property type="match status" value="2"/>
</dbReference>
<proteinExistence type="predicted"/>
<dbReference type="GO" id="GO:0016887">
    <property type="term" value="F:ATP hydrolysis activity"/>
    <property type="evidence" value="ECO:0007669"/>
    <property type="project" value="InterPro"/>
</dbReference>
<evidence type="ECO:0000256" key="1">
    <source>
        <dbReference type="ARBA" id="ARBA00004202"/>
    </source>
</evidence>
<keyword evidence="6" id="KW-0547">Nucleotide-binding</keyword>
<evidence type="ECO:0000313" key="12">
    <source>
        <dbReference type="EMBL" id="NYG97524.1"/>
    </source>
</evidence>
<evidence type="ECO:0000256" key="5">
    <source>
        <dbReference type="ARBA" id="ARBA00022737"/>
    </source>
</evidence>
<keyword evidence="5" id="KW-0677">Repeat</keyword>
<evidence type="ECO:0000256" key="9">
    <source>
        <dbReference type="ARBA" id="ARBA00023136"/>
    </source>
</evidence>
<dbReference type="CDD" id="cd03215">
    <property type="entry name" value="ABC_Carb_Monos_II"/>
    <property type="match status" value="1"/>
</dbReference>
<keyword evidence="8" id="KW-1278">Translocase</keyword>
<evidence type="ECO:0000256" key="4">
    <source>
        <dbReference type="ARBA" id="ARBA00022597"/>
    </source>
</evidence>
<evidence type="ECO:0000256" key="3">
    <source>
        <dbReference type="ARBA" id="ARBA00022475"/>
    </source>
</evidence>
<evidence type="ECO:0000256" key="6">
    <source>
        <dbReference type="ARBA" id="ARBA00022741"/>
    </source>
</evidence>
<dbReference type="GO" id="GO:0005524">
    <property type="term" value="F:ATP binding"/>
    <property type="evidence" value="ECO:0007669"/>
    <property type="project" value="UniProtKB-KW"/>
</dbReference>
<dbReference type="GO" id="GO:0005886">
    <property type="term" value="C:plasma membrane"/>
    <property type="evidence" value="ECO:0007669"/>
    <property type="project" value="UniProtKB-SubCell"/>
</dbReference>
<dbReference type="PANTHER" id="PTHR43790">
    <property type="entry name" value="CARBOHYDRATE TRANSPORT ATP-BINDING PROTEIN MG119-RELATED"/>
    <property type="match status" value="1"/>
</dbReference>
<comment type="subcellular location">
    <subcellularLocation>
        <location evidence="1">Cell membrane</location>
        <topology evidence="1">Peripheral membrane protein</topology>
    </subcellularLocation>
</comment>
<comment type="caution">
    <text evidence="12">The sequence shown here is derived from an EMBL/GenBank/DDBJ whole genome shotgun (WGS) entry which is preliminary data.</text>
</comment>
<dbReference type="PANTHER" id="PTHR43790:SF3">
    <property type="entry name" value="D-ALLOSE IMPORT ATP-BINDING PROTEIN ALSA-RELATED"/>
    <property type="match status" value="1"/>
</dbReference>
<dbReference type="InterPro" id="IPR003439">
    <property type="entry name" value="ABC_transporter-like_ATP-bd"/>
</dbReference>
<dbReference type="PROSITE" id="PS00211">
    <property type="entry name" value="ABC_TRANSPORTER_1"/>
    <property type="match status" value="1"/>
</dbReference>
<evidence type="ECO:0000256" key="7">
    <source>
        <dbReference type="ARBA" id="ARBA00022840"/>
    </source>
</evidence>
<evidence type="ECO:0000313" key="13">
    <source>
        <dbReference type="Proteomes" id="UP000553888"/>
    </source>
</evidence>
<dbReference type="CDD" id="cd03216">
    <property type="entry name" value="ABC_Carb_Monos_I"/>
    <property type="match status" value="1"/>
</dbReference>
<dbReference type="InterPro" id="IPR017871">
    <property type="entry name" value="ABC_transporter-like_CS"/>
</dbReference>
<keyword evidence="3" id="KW-1003">Cell membrane</keyword>
<feature type="region of interest" description="Disordered" evidence="10">
    <location>
        <begin position="1"/>
        <end position="31"/>
    </location>
</feature>
<dbReference type="PROSITE" id="PS50893">
    <property type="entry name" value="ABC_TRANSPORTER_2"/>
    <property type="match status" value="2"/>
</dbReference>
<evidence type="ECO:0000256" key="2">
    <source>
        <dbReference type="ARBA" id="ARBA00022448"/>
    </source>
</evidence>
<keyword evidence="7 12" id="KW-0067">ATP-binding</keyword>
<dbReference type="InterPro" id="IPR003593">
    <property type="entry name" value="AAA+_ATPase"/>
</dbReference>
<accession>A0A852Y891</accession>